<reference evidence="1" key="1">
    <citation type="journal article" date="2021" name="Proc. Natl. Acad. Sci. U.S.A.">
        <title>A Catalog of Tens of Thousands of Viruses from Human Metagenomes Reveals Hidden Associations with Chronic Diseases.</title>
        <authorList>
            <person name="Tisza M.J."/>
            <person name="Buck C.B."/>
        </authorList>
    </citation>
    <scope>NUCLEOTIDE SEQUENCE</scope>
    <source>
        <strain evidence="1">CtGns7</strain>
    </source>
</reference>
<evidence type="ECO:0000313" key="1">
    <source>
        <dbReference type="EMBL" id="DAF47475.1"/>
    </source>
</evidence>
<proteinExistence type="predicted"/>
<organism evidence="1">
    <name type="scientific">Phage sp. ctGns7</name>
    <dbReference type="NCBI Taxonomy" id="2828003"/>
    <lineage>
        <taxon>Viruses</taxon>
    </lineage>
</organism>
<dbReference type="EMBL" id="BK032555">
    <property type="protein sequence ID" value="DAF47475.1"/>
    <property type="molecule type" value="Genomic_DNA"/>
</dbReference>
<name>A0A8S5S9I3_9VIRU</name>
<sequence>MADITVDTELSLTSENPVQNKVVTQKFYEVEGDIEKATLSLVQLNKMINDEIEKIKESGLVS</sequence>
<protein>
    <submittedName>
        <fullName evidence="1">Uncharacterized protein</fullName>
    </submittedName>
</protein>
<accession>A0A8S5S9I3</accession>